<comment type="caution">
    <text evidence="2">The sequence shown here is derived from an EMBL/GenBank/DDBJ whole genome shotgun (WGS) entry which is preliminary data.</text>
</comment>
<dbReference type="Proteomes" id="UP000749559">
    <property type="component" value="Unassembled WGS sequence"/>
</dbReference>
<sequence length="121" mass="13642">MEGINYESVDNSVDNSETWKITSQTDGSIRLNEILHTDDTSKVSNTKSGERYLENKPRDNENARANGAIATPKNDDIDEHINDDTLAIEENVHSLSKDETKSGGTINHRRQHKKTEKFTIT</sequence>
<feature type="compositionally biased region" description="Polar residues" evidence="1">
    <location>
        <begin position="8"/>
        <end position="27"/>
    </location>
</feature>
<dbReference type="EMBL" id="CAIIXF020000003">
    <property type="protein sequence ID" value="CAH1778531.1"/>
    <property type="molecule type" value="Genomic_DNA"/>
</dbReference>
<evidence type="ECO:0000313" key="2">
    <source>
        <dbReference type="EMBL" id="CAH1778531.1"/>
    </source>
</evidence>
<accession>A0A8J1UVL9</accession>
<feature type="region of interest" description="Disordered" evidence="1">
    <location>
        <begin position="93"/>
        <end position="121"/>
    </location>
</feature>
<feature type="compositionally biased region" description="Basic and acidic residues" evidence="1">
    <location>
        <begin position="48"/>
        <end position="62"/>
    </location>
</feature>
<evidence type="ECO:0000313" key="3">
    <source>
        <dbReference type="Proteomes" id="UP000749559"/>
    </source>
</evidence>
<name>A0A8J1UVL9_OWEFU</name>
<keyword evidence="3" id="KW-1185">Reference proteome</keyword>
<dbReference type="AlphaFoldDB" id="A0A8J1UVL9"/>
<feature type="region of interest" description="Disordered" evidence="1">
    <location>
        <begin position="1"/>
        <end position="27"/>
    </location>
</feature>
<evidence type="ECO:0000256" key="1">
    <source>
        <dbReference type="SAM" id="MobiDB-lite"/>
    </source>
</evidence>
<organism evidence="2 3">
    <name type="scientific">Owenia fusiformis</name>
    <name type="common">Polychaete worm</name>
    <dbReference type="NCBI Taxonomy" id="6347"/>
    <lineage>
        <taxon>Eukaryota</taxon>
        <taxon>Metazoa</taxon>
        <taxon>Spiralia</taxon>
        <taxon>Lophotrochozoa</taxon>
        <taxon>Annelida</taxon>
        <taxon>Polychaeta</taxon>
        <taxon>Sedentaria</taxon>
        <taxon>Canalipalpata</taxon>
        <taxon>Sabellida</taxon>
        <taxon>Oweniida</taxon>
        <taxon>Oweniidae</taxon>
        <taxon>Owenia</taxon>
    </lineage>
</organism>
<gene>
    <name evidence="2" type="ORF">OFUS_LOCUS5439</name>
</gene>
<reference evidence="2" key="1">
    <citation type="submission" date="2022-03" db="EMBL/GenBank/DDBJ databases">
        <authorList>
            <person name="Martin C."/>
        </authorList>
    </citation>
    <scope>NUCLEOTIDE SEQUENCE</scope>
</reference>
<protein>
    <submittedName>
        <fullName evidence="2">Uncharacterized protein</fullName>
    </submittedName>
</protein>
<proteinExistence type="predicted"/>
<feature type="region of interest" description="Disordered" evidence="1">
    <location>
        <begin position="40"/>
        <end position="79"/>
    </location>
</feature>